<dbReference type="SMART" id="SM00271">
    <property type="entry name" value="DnaJ"/>
    <property type="match status" value="1"/>
</dbReference>
<organism evidence="4 5">
    <name type="scientific">Emydomyces testavorans</name>
    <dbReference type="NCBI Taxonomy" id="2070801"/>
    <lineage>
        <taxon>Eukaryota</taxon>
        <taxon>Fungi</taxon>
        <taxon>Dikarya</taxon>
        <taxon>Ascomycota</taxon>
        <taxon>Pezizomycotina</taxon>
        <taxon>Eurotiomycetes</taxon>
        <taxon>Eurotiomycetidae</taxon>
        <taxon>Onygenales</taxon>
        <taxon>Nannizziopsiaceae</taxon>
        <taxon>Emydomyces</taxon>
    </lineage>
</organism>
<feature type="region of interest" description="Disordered" evidence="2">
    <location>
        <begin position="433"/>
        <end position="453"/>
    </location>
</feature>
<dbReference type="PANTHER" id="PTHR44157:SF1">
    <property type="entry name" value="DNAJ HOMOLOG SUBFAMILY C MEMBER 11"/>
    <property type="match status" value="1"/>
</dbReference>
<evidence type="ECO:0000313" key="5">
    <source>
        <dbReference type="Proteomes" id="UP001219355"/>
    </source>
</evidence>
<dbReference type="PROSITE" id="PS00636">
    <property type="entry name" value="DNAJ_1"/>
    <property type="match status" value="1"/>
</dbReference>
<dbReference type="InterPro" id="IPR036869">
    <property type="entry name" value="J_dom_sf"/>
</dbReference>
<reference evidence="4" key="1">
    <citation type="submission" date="2023-03" db="EMBL/GenBank/DDBJ databases">
        <title>Emydomyces testavorans Genome Sequence.</title>
        <authorList>
            <person name="Hoyer L."/>
        </authorList>
    </citation>
    <scope>NUCLEOTIDE SEQUENCE</scope>
    <source>
        <strain evidence="4">16-2883</strain>
    </source>
</reference>
<dbReference type="InterPro" id="IPR018253">
    <property type="entry name" value="DnaJ_domain_CS"/>
</dbReference>
<dbReference type="Pfam" id="PF11875">
    <property type="entry name" value="DnaJ-like_C11_C"/>
    <property type="match status" value="1"/>
</dbReference>
<dbReference type="GO" id="GO:0042407">
    <property type="term" value="P:cristae formation"/>
    <property type="evidence" value="ECO:0007669"/>
    <property type="project" value="TreeGrafter"/>
</dbReference>
<sequence>MSTRTDGGDVESHEDIPDSSLLEEEYDRIVTYPHDVDYYSLLALSRDPPPTDAQIRSAYRTLTLSFHPDKQPPHLRDVAAKYYDRIQQAYDTLIDPKKRVVYDMLGEEGVKAEWRVGGAFGRGGEAERNQIGIKAMDVNQFRRWFLRTMKLRELKLVEQMVQSKGIVSIKLNAHGLAMRIVDPLIAPNIPLARISSLALGFNFKTPFAPLRWIQQLSRKDNDDETEEGNEGVPIPNEQDGQLEIHAGVGGKFRAMEHIITVIDPVHQKEETKEVTIPRVLIGENISLGATLRHQFHVPEQKSPASSMLLFPLIGDSLVEVGSSLLPSPAFHTTFSKKVQLVKGTRPLSIAVQGLLSDMDFRSPPMISTSVSRGLGHRSLAYCNWSSGKLSWPSFIQGLFAPLALDENAQPVVLDNPSQFEIGYVALPVKRVQHQPPGADDDDEDFGGGFAQTAADGSPDELLETWGLQLHSSPFSMQLSMNYARNLFSEKVEEAPRSEWSYEGYQPQRVTGISRTVRLEVTTTVGLNQSLGWMVSGSRQVGHFTRMGLAVEVQGGKGLVCSVTWQRLGQTIKLPIALWPVEYLSGDVGVLAVIIPWITYSIVEFGVLRPRERRRQKQALSRERKRLKKLVARRKEESIQAISLMREQVQRRQAREAEKNGLVILEARYGHVPSRFERRPDRDNDEFDKLVDVTIPVAALVDQGQLSIPGRVVKASSASFQQNRASYLHFNSHKYWGSMTQLHSCQRFSE</sequence>
<keyword evidence="5" id="KW-1185">Reference proteome</keyword>
<evidence type="ECO:0000259" key="3">
    <source>
        <dbReference type="PROSITE" id="PS50076"/>
    </source>
</evidence>
<evidence type="ECO:0000256" key="1">
    <source>
        <dbReference type="ARBA" id="ARBA00023186"/>
    </source>
</evidence>
<feature type="domain" description="J" evidence="3">
    <location>
        <begin position="37"/>
        <end position="106"/>
    </location>
</feature>
<dbReference type="InterPro" id="IPR024586">
    <property type="entry name" value="DnaJ-like_C11_C"/>
</dbReference>
<dbReference type="EMBL" id="CP120627">
    <property type="protein sequence ID" value="WEW56160.1"/>
    <property type="molecule type" value="Genomic_DNA"/>
</dbReference>
<dbReference type="InterPro" id="IPR052243">
    <property type="entry name" value="Mito_inner_membrane_organizer"/>
</dbReference>
<proteinExistence type="predicted"/>
<accession>A0AAF0DD42</accession>
<dbReference type="InterPro" id="IPR001623">
    <property type="entry name" value="DnaJ_domain"/>
</dbReference>
<dbReference type="Pfam" id="PF00226">
    <property type="entry name" value="DnaJ"/>
    <property type="match status" value="1"/>
</dbReference>
<dbReference type="PRINTS" id="PR00625">
    <property type="entry name" value="JDOMAIN"/>
</dbReference>
<gene>
    <name evidence="4" type="ORF">PRK78_001595</name>
</gene>
<dbReference type="PROSITE" id="PS50076">
    <property type="entry name" value="DNAJ_2"/>
    <property type="match status" value="1"/>
</dbReference>
<dbReference type="Gene3D" id="1.10.287.110">
    <property type="entry name" value="DnaJ domain"/>
    <property type="match status" value="1"/>
</dbReference>
<dbReference type="GO" id="GO:0005739">
    <property type="term" value="C:mitochondrion"/>
    <property type="evidence" value="ECO:0007669"/>
    <property type="project" value="GOC"/>
</dbReference>
<feature type="region of interest" description="Disordered" evidence="2">
    <location>
        <begin position="218"/>
        <end position="240"/>
    </location>
</feature>
<dbReference type="CDD" id="cd06257">
    <property type="entry name" value="DnaJ"/>
    <property type="match status" value="1"/>
</dbReference>
<keyword evidence="1" id="KW-0143">Chaperone</keyword>
<evidence type="ECO:0000313" key="4">
    <source>
        <dbReference type="EMBL" id="WEW56160.1"/>
    </source>
</evidence>
<dbReference type="Proteomes" id="UP001219355">
    <property type="component" value="Chromosome 1"/>
</dbReference>
<protein>
    <recommendedName>
        <fullName evidence="3">J domain-containing protein</fullName>
    </recommendedName>
</protein>
<evidence type="ECO:0000256" key="2">
    <source>
        <dbReference type="SAM" id="MobiDB-lite"/>
    </source>
</evidence>
<feature type="region of interest" description="Disordered" evidence="2">
    <location>
        <begin position="1"/>
        <end position="20"/>
    </location>
</feature>
<name>A0AAF0DD42_9EURO</name>
<feature type="compositionally biased region" description="Basic and acidic residues" evidence="2">
    <location>
        <begin position="1"/>
        <end position="16"/>
    </location>
</feature>
<dbReference type="SUPFAM" id="SSF46565">
    <property type="entry name" value="Chaperone J-domain"/>
    <property type="match status" value="1"/>
</dbReference>
<dbReference type="AlphaFoldDB" id="A0AAF0DD42"/>
<dbReference type="PANTHER" id="PTHR44157">
    <property type="entry name" value="DNAJ HOMOLOG SUBFAMILY C MEMBER 11"/>
    <property type="match status" value="1"/>
</dbReference>